<keyword evidence="1" id="KW-0732">Signal</keyword>
<dbReference type="RefSeq" id="WP_203378226.1">
    <property type="nucleotide sequence ID" value="NZ_JAENHP010000006.1"/>
</dbReference>
<evidence type="ECO:0000313" key="3">
    <source>
        <dbReference type="EMBL" id="MBM2618251.1"/>
    </source>
</evidence>
<gene>
    <name evidence="3" type="ORF">JIG36_22075</name>
</gene>
<dbReference type="PROSITE" id="PS51257">
    <property type="entry name" value="PROKAR_LIPOPROTEIN"/>
    <property type="match status" value="1"/>
</dbReference>
<accession>A0ABS2AEI7</accession>
<organism evidence="3 4">
    <name type="scientific">Paractinoplanes ovalisporus</name>
    <dbReference type="NCBI Taxonomy" id="2810368"/>
    <lineage>
        <taxon>Bacteria</taxon>
        <taxon>Bacillati</taxon>
        <taxon>Actinomycetota</taxon>
        <taxon>Actinomycetes</taxon>
        <taxon>Micromonosporales</taxon>
        <taxon>Micromonosporaceae</taxon>
        <taxon>Paractinoplanes</taxon>
    </lineage>
</organism>
<evidence type="ECO:0000313" key="4">
    <source>
        <dbReference type="Proteomes" id="UP000632138"/>
    </source>
</evidence>
<comment type="caution">
    <text evidence="3">The sequence shown here is derived from an EMBL/GenBank/DDBJ whole genome shotgun (WGS) entry which is preliminary data.</text>
</comment>
<sequence length="267" mass="28178">MKRSFSFILAVLLVAACSKPEQTPTWTRIDLPADGPVVLTDVADCDGTWWAVGAVRTGATETRPAAWTGDPWTEVRFVPRPESYYGPRQIIRSVACADGRVAMVGSVPGGAHGNPRVSTWRRQADGRMTENKAPFETYGGDEAIDVGPIAASRQGFAIAGTRTSGAAAWLSSDGVTFTLDESDRAGTSATGITARPDGSWLITGTGADQQPAAWVVDDGRWAPAAPPPPVRETGVDSRNSPVEPVAVAERGPTRLMAGDDSLWQTTG</sequence>
<protein>
    <submittedName>
        <fullName evidence="3">Membrane lipoprotein lipid attachment site-containing protein</fullName>
    </submittedName>
</protein>
<feature type="region of interest" description="Disordered" evidence="2">
    <location>
        <begin position="222"/>
        <end position="267"/>
    </location>
</feature>
<name>A0ABS2AEI7_9ACTN</name>
<evidence type="ECO:0000256" key="2">
    <source>
        <dbReference type="SAM" id="MobiDB-lite"/>
    </source>
</evidence>
<proteinExistence type="predicted"/>
<keyword evidence="3" id="KW-0449">Lipoprotein</keyword>
<dbReference type="InterPro" id="IPR012640">
    <property type="entry name" value="Membr_lipoprot_lipid_attach_CS"/>
</dbReference>
<dbReference type="EMBL" id="JAENHP010000006">
    <property type="protein sequence ID" value="MBM2618251.1"/>
    <property type="molecule type" value="Genomic_DNA"/>
</dbReference>
<dbReference type="Proteomes" id="UP000632138">
    <property type="component" value="Unassembled WGS sequence"/>
</dbReference>
<reference evidence="3 4" key="1">
    <citation type="submission" date="2021-01" db="EMBL/GenBank/DDBJ databases">
        <title>Actinoplanes sp. nov. LDG1-06 isolated from lichen.</title>
        <authorList>
            <person name="Saeng-In P."/>
            <person name="Phongsopitanun W."/>
            <person name="Kanchanasin P."/>
            <person name="Yuki M."/>
            <person name="Kudo T."/>
            <person name="Ohkuma M."/>
            <person name="Tanasupawat S."/>
        </authorList>
    </citation>
    <scope>NUCLEOTIDE SEQUENCE [LARGE SCALE GENOMIC DNA]</scope>
    <source>
        <strain evidence="3 4">LDG1-06</strain>
    </source>
</reference>
<dbReference type="Pfam" id="PF08139">
    <property type="entry name" value="LPAM_1"/>
    <property type="match status" value="1"/>
</dbReference>
<evidence type="ECO:0000256" key="1">
    <source>
        <dbReference type="ARBA" id="ARBA00022729"/>
    </source>
</evidence>
<keyword evidence="4" id="KW-1185">Reference proteome</keyword>